<evidence type="ECO:0000256" key="8">
    <source>
        <dbReference type="RuleBase" id="RU000304"/>
    </source>
</evidence>
<evidence type="ECO:0000256" key="7">
    <source>
        <dbReference type="PROSITE-ProRule" id="PRU10141"/>
    </source>
</evidence>
<evidence type="ECO:0000259" key="10">
    <source>
        <dbReference type="PROSITE" id="PS50011"/>
    </source>
</evidence>
<feature type="region of interest" description="Disordered" evidence="9">
    <location>
        <begin position="95"/>
        <end position="126"/>
    </location>
</feature>
<feature type="compositionally biased region" description="Basic and acidic residues" evidence="9">
    <location>
        <begin position="95"/>
        <end position="109"/>
    </location>
</feature>
<evidence type="ECO:0000256" key="4">
    <source>
        <dbReference type="ARBA" id="ARBA00022741"/>
    </source>
</evidence>
<dbReference type="PANTHER" id="PTHR24351">
    <property type="entry name" value="RIBOSOMAL PROTEIN S6 KINASE"/>
    <property type="match status" value="1"/>
</dbReference>
<feature type="domain" description="Protein kinase" evidence="10">
    <location>
        <begin position="148"/>
        <end position="401"/>
    </location>
</feature>
<dbReference type="Gene3D" id="1.10.510.10">
    <property type="entry name" value="Transferase(Phosphotransferase) domain 1"/>
    <property type="match status" value="1"/>
</dbReference>
<comment type="similarity">
    <text evidence="8">Belongs to the protein kinase superfamily.</text>
</comment>
<proteinExistence type="inferred from homology"/>
<gene>
    <name evidence="12" type="primary">Contig1126.g1223</name>
    <name evidence="12" type="ORF">STYLEM_16878</name>
</gene>
<dbReference type="FunFam" id="1.10.510.10:FF:000008">
    <property type="entry name" value="Non-specific serine/threonine protein kinase"/>
    <property type="match status" value="1"/>
</dbReference>
<keyword evidence="4 7" id="KW-0547">Nucleotide-binding</keyword>
<dbReference type="InterPro" id="IPR000719">
    <property type="entry name" value="Prot_kinase_dom"/>
</dbReference>
<dbReference type="PROSITE" id="PS00107">
    <property type="entry name" value="PROTEIN_KINASE_ATP"/>
    <property type="match status" value="1"/>
</dbReference>
<evidence type="ECO:0000256" key="2">
    <source>
        <dbReference type="ARBA" id="ARBA00022553"/>
    </source>
</evidence>
<sequence>MGQSYSNNVSPCNKQTSDSKIQFEPSLTQVKSKKIVPSIIKYDLNENVNLIQKQEEQKDQVRREWGLQSGELLIINYEYIPEPVQIQTESHLMFESKDSSKGDIMRRCSDTSSTSESEVNSQDDKSTGYEKIMRKLEKKKGKISKEDFSIISLIGTGSYGKVFLVRKIESGKIYAMKVLTKSFVRKYKQVKHTWTERKVLEKVVHPFIVKLKYAFQSPKKLFLVMEYCPGGELFFYLSKMGRFKERSAQFYSGNILLALEFLHKKGVIYRDLKPENVLIASDGYAKITDFGLSKDDMLAGKQTLSICGTTEYLAPEMLLGKGYDTSCDWWGFGCLIYEMLVGLPPFYCKNQEELFYSILHKEPDYPEFLSAESVSLISQLLNKNPSKRMKNSKQIKGHAFFKDIDWKKMKEKKIKPPYKPALKSEDDITHFDTQHGVELLINQQNMLNETIDNIQSTVDNVNDFEGFTYDGNSLLIGSGMELDSNL</sequence>
<evidence type="ECO:0000259" key="11">
    <source>
        <dbReference type="PROSITE" id="PS51285"/>
    </source>
</evidence>
<reference evidence="12 13" key="1">
    <citation type="submission" date="2014-06" db="EMBL/GenBank/DDBJ databases">
        <authorList>
            <person name="Swart Estienne"/>
        </authorList>
    </citation>
    <scope>NUCLEOTIDE SEQUENCE [LARGE SCALE GENOMIC DNA]</scope>
    <source>
        <strain evidence="12 13">130c</strain>
    </source>
</reference>
<dbReference type="SMART" id="SM00133">
    <property type="entry name" value="S_TK_X"/>
    <property type="match status" value="1"/>
</dbReference>
<evidence type="ECO:0000256" key="3">
    <source>
        <dbReference type="ARBA" id="ARBA00022679"/>
    </source>
</evidence>
<feature type="compositionally biased region" description="Polar residues" evidence="9">
    <location>
        <begin position="110"/>
        <end position="120"/>
    </location>
</feature>
<name>A0A078B0C3_STYLE</name>
<dbReference type="CDD" id="cd05123">
    <property type="entry name" value="STKc_AGC"/>
    <property type="match status" value="1"/>
</dbReference>
<dbReference type="OrthoDB" id="345735at2759"/>
<dbReference type="PROSITE" id="PS51285">
    <property type="entry name" value="AGC_KINASE_CTER"/>
    <property type="match status" value="1"/>
</dbReference>
<dbReference type="InterPro" id="IPR000961">
    <property type="entry name" value="AGC-kinase_C"/>
</dbReference>
<accession>A0A078B0C3</accession>
<keyword evidence="3" id="KW-0808">Transferase</keyword>
<dbReference type="Pfam" id="PF00069">
    <property type="entry name" value="Pkinase"/>
    <property type="match status" value="1"/>
</dbReference>
<evidence type="ECO:0000313" key="12">
    <source>
        <dbReference type="EMBL" id="CDW87766.1"/>
    </source>
</evidence>
<dbReference type="FunFam" id="3.30.200.20:FF:000537">
    <property type="entry name" value="Non-specific serine/threonine protein kinase"/>
    <property type="match status" value="1"/>
</dbReference>
<keyword evidence="1 8" id="KW-0723">Serine/threonine-protein kinase</keyword>
<evidence type="ECO:0000256" key="9">
    <source>
        <dbReference type="SAM" id="MobiDB-lite"/>
    </source>
</evidence>
<protein>
    <submittedName>
        <fullName evidence="12">Rac-beta serine threonine-protein kinase</fullName>
    </submittedName>
</protein>
<dbReference type="InParanoid" id="A0A078B0C3"/>
<dbReference type="Gene3D" id="3.30.200.20">
    <property type="entry name" value="Phosphorylase Kinase, domain 1"/>
    <property type="match status" value="1"/>
</dbReference>
<dbReference type="Proteomes" id="UP000039865">
    <property type="component" value="Unassembled WGS sequence"/>
</dbReference>
<dbReference type="InterPro" id="IPR045270">
    <property type="entry name" value="STKc_AGC"/>
</dbReference>
<keyword evidence="5 12" id="KW-0418">Kinase</keyword>
<dbReference type="PROSITE" id="PS00108">
    <property type="entry name" value="PROTEIN_KINASE_ST"/>
    <property type="match status" value="1"/>
</dbReference>
<dbReference type="AlphaFoldDB" id="A0A078B0C3"/>
<dbReference type="SUPFAM" id="SSF56112">
    <property type="entry name" value="Protein kinase-like (PK-like)"/>
    <property type="match status" value="1"/>
</dbReference>
<evidence type="ECO:0000256" key="5">
    <source>
        <dbReference type="ARBA" id="ARBA00022777"/>
    </source>
</evidence>
<dbReference type="InterPro" id="IPR008271">
    <property type="entry name" value="Ser/Thr_kinase_AS"/>
</dbReference>
<dbReference type="InterPro" id="IPR011009">
    <property type="entry name" value="Kinase-like_dom_sf"/>
</dbReference>
<evidence type="ECO:0000256" key="1">
    <source>
        <dbReference type="ARBA" id="ARBA00022527"/>
    </source>
</evidence>
<feature type="binding site" evidence="7">
    <location>
        <position position="186"/>
    </location>
    <ligand>
        <name>ATP</name>
        <dbReference type="ChEBI" id="CHEBI:30616"/>
    </ligand>
</feature>
<dbReference type="OMA" id="FTHIRCE"/>
<dbReference type="PROSITE" id="PS50011">
    <property type="entry name" value="PROTEIN_KINASE_DOM"/>
    <property type="match status" value="1"/>
</dbReference>
<dbReference type="GO" id="GO:0004674">
    <property type="term" value="F:protein serine/threonine kinase activity"/>
    <property type="evidence" value="ECO:0007669"/>
    <property type="project" value="UniProtKB-KW"/>
</dbReference>
<feature type="domain" description="AGC-kinase C-terminal" evidence="11">
    <location>
        <begin position="402"/>
        <end position="479"/>
    </location>
</feature>
<keyword evidence="2" id="KW-0597">Phosphoprotein</keyword>
<evidence type="ECO:0000313" key="13">
    <source>
        <dbReference type="Proteomes" id="UP000039865"/>
    </source>
</evidence>
<keyword evidence="6 7" id="KW-0067">ATP-binding</keyword>
<organism evidence="12 13">
    <name type="scientific">Stylonychia lemnae</name>
    <name type="common">Ciliate</name>
    <dbReference type="NCBI Taxonomy" id="5949"/>
    <lineage>
        <taxon>Eukaryota</taxon>
        <taxon>Sar</taxon>
        <taxon>Alveolata</taxon>
        <taxon>Ciliophora</taxon>
        <taxon>Intramacronucleata</taxon>
        <taxon>Spirotrichea</taxon>
        <taxon>Stichotrichia</taxon>
        <taxon>Sporadotrichida</taxon>
        <taxon>Oxytrichidae</taxon>
        <taxon>Stylonychinae</taxon>
        <taxon>Stylonychia</taxon>
    </lineage>
</organism>
<evidence type="ECO:0000256" key="6">
    <source>
        <dbReference type="ARBA" id="ARBA00022840"/>
    </source>
</evidence>
<dbReference type="SMART" id="SM00220">
    <property type="entry name" value="S_TKc"/>
    <property type="match status" value="1"/>
</dbReference>
<dbReference type="GO" id="GO:0005524">
    <property type="term" value="F:ATP binding"/>
    <property type="evidence" value="ECO:0007669"/>
    <property type="project" value="UniProtKB-UniRule"/>
</dbReference>
<dbReference type="EMBL" id="CCKQ01015915">
    <property type="protein sequence ID" value="CDW87766.1"/>
    <property type="molecule type" value="Genomic_DNA"/>
</dbReference>
<keyword evidence="13" id="KW-1185">Reference proteome</keyword>
<dbReference type="InterPro" id="IPR017441">
    <property type="entry name" value="Protein_kinase_ATP_BS"/>
</dbReference>